<name>X0X211_9ZZZZ</name>
<evidence type="ECO:0000313" key="7">
    <source>
        <dbReference type="EMBL" id="GAG37065.1"/>
    </source>
</evidence>
<dbReference type="GO" id="GO:0003899">
    <property type="term" value="F:DNA-directed RNA polymerase activity"/>
    <property type="evidence" value="ECO:0007669"/>
    <property type="project" value="UniProtKB-EC"/>
</dbReference>
<keyword evidence="2" id="KW-0240">DNA-directed RNA polymerase</keyword>
<proteinExistence type="predicted"/>
<dbReference type="PANTHER" id="PTHR19376:SF37">
    <property type="entry name" value="DNA-DIRECTED RNA POLYMERASE II SUBUNIT RPB1"/>
    <property type="match status" value="1"/>
</dbReference>
<feature type="non-terminal residue" evidence="7">
    <location>
        <position position="120"/>
    </location>
</feature>
<dbReference type="GO" id="GO:0005665">
    <property type="term" value="C:RNA polymerase II, core complex"/>
    <property type="evidence" value="ECO:0007669"/>
    <property type="project" value="TreeGrafter"/>
</dbReference>
<dbReference type="EMBL" id="BARS01047164">
    <property type="protein sequence ID" value="GAG37065.1"/>
    <property type="molecule type" value="Genomic_DNA"/>
</dbReference>
<keyword evidence="4" id="KW-0548">Nucleotidyltransferase</keyword>
<dbReference type="PANTHER" id="PTHR19376">
    <property type="entry name" value="DNA-DIRECTED RNA POLYMERASE"/>
    <property type="match status" value="1"/>
</dbReference>
<organism evidence="7">
    <name type="scientific">marine sediment metagenome</name>
    <dbReference type="NCBI Taxonomy" id="412755"/>
    <lineage>
        <taxon>unclassified sequences</taxon>
        <taxon>metagenomes</taxon>
        <taxon>ecological metagenomes</taxon>
    </lineage>
</organism>
<reference evidence="7" key="1">
    <citation type="journal article" date="2014" name="Front. Microbiol.">
        <title>High frequency of phylogenetically diverse reductive dehalogenase-homologous genes in deep subseafloor sedimentary metagenomes.</title>
        <authorList>
            <person name="Kawai M."/>
            <person name="Futagami T."/>
            <person name="Toyoda A."/>
            <person name="Takaki Y."/>
            <person name="Nishi S."/>
            <person name="Hori S."/>
            <person name="Arai W."/>
            <person name="Tsubouchi T."/>
            <person name="Morono Y."/>
            <person name="Uchiyama I."/>
            <person name="Ito T."/>
            <person name="Fujiyama A."/>
            <person name="Inagaki F."/>
            <person name="Takami H."/>
        </authorList>
    </citation>
    <scope>NUCLEOTIDE SEQUENCE</scope>
    <source>
        <strain evidence="7">Expedition CK06-06</strain>
    </source>
</reference>
<feature type="domain" description="RNA polymerase Rpb1" evidence="6">
    <location>
        <begin position="15"/>
        <end position="118"/>
    </location>
</feature>
<evidence type="ECO:0000256" key="3">
    <source>
        <dbReference type="ARBA" id="ARBA00022679"/>
    </source>
</evidence>
<protein>
    <recommendedName>
        <fullName evidence="1">DNA-directed RNA polymerase</fullName>
        <ecNumber evidence="1">2.7.7.6</ecNumber>
    </recommendedName>
</protein>
<keyword evidence="3" id="KW-0808">Transferase</keyword>
<accession>X0X211</accession>
<dbReference type="EC" id="2.7.7.6" evidence="1"/>
<dbReference type="InterPro" id="IPR007080">
    <property type="entry name" value="RNA_pol_Rpb1_1"/>
</dbReference>
<dbReference type="InterPro" id="IPR045867">
    <property type="entry name" value="DNA-dir_RpoC_beta_prime"/>
</dbReference>
<evidence type="ECO:0000256" key="2">
    <source>
        <dbReference type="ARBA" id="ARBA00022478"/>
    </source>
</evidence>
<evidence type="ECO:0000256" key="1">
    <source>
        <dbReference type="ARBA" id="ARBA00012418"/>
    </source>
</evidence>
<sequence>MSYHKELDFNNYIDHIAGLQFSIMSPEEIEKRSVAEIVTQETYDGDNPKIGGLFDPRMGVLDHGKICPTDGQDNRFCPGYFGHINLAQPVLHIQFISHIVRTIKCVCWRCSACLIDLNSS</sequence>
<dbReference type="Gene3D" id="4.10.860.120">
    <property type="entry name" value="RNA polymerase II, clamp domain"/>
    <property type="match status" value="1"/>
</dbReference>
<evidence type="ECO:0000256" key="5">
    <source>
        <dbReference type="ARBA" id="ARBA00023163"/>
    </source>
</evidence>
<keyword evidence="5" id="KW-0804">Transcription</keyword>
<dbReference type="SUPFAM" id="SSF64484">
    <property type="entry name" value="beta and beta-prime subunits of DNA dependent RNA-polymerase"/>
    <property type="match status" value="1"/>
</dbReference>
<dbReference type="AlphaFoldDB" id="X0X211"/>
<comment type="caution">
    <text evidence="7">The sequence shown here is derived from an EMBL/GenBank/DDBJ whole genome shotgun (WGS) entry which is preliminary data.</text>
</comment>
<evidence type="ECO:0000256" key="4">
    <source>
        <dbReference type="ARBA" id="ARBA00022695"/>
    </source>
</evidence>
<dbReference type="InterPro" id="IPR044893">
    <property type="entry name" value="RNA_pol_Rpb1_clamp_domain"/>
</dbReference>
<dbReference type="GO" id="GO:0003677">
    <property type="term" value="F:DNA binding"/>
    <property type="evidence" value="ECO:0007669"/>
    <property type="project" value="InterPro"/>
</dbReference>
<evidence type="ECO:0000259" key="6">
    <source>
        <dbReference type="Pfam" id="PF04997"/>
    </source>
</evidence>
<dbReference type="Pfam" id="PF04997">
    <property type="entry name" value="RNA_pol_Rpb1_1"/>
    <property type="match status" value="1"/>
</dbReference>
<gene>
    <name evidence="7" type="ORF">S01H1_70884</name>
</gene>
<dbReference type="GO" id="GO:0006351">
    <property type="term" value="P:DNA-templated transcription"/>
    <property type="evidence" value="ECO:0007669"/>
    <property type="project" value="InterPro"/>
</dbReference>